<dbReference type="PANTHER" id="PTHR48109:SF3">
    <property type="entry name" value="SLL0744 PROTEIN"/>
    <property type="match status" value="1"/>
</dbReference>
<evidence type="ECO:0000313" key="8">
    <source>
        <dbReference type="EMBL" id="QEW05957.1"/>
    </source>
</evidence>
<name>A0A5J6LBJ8_9GAMM</name>
<dbReference type="InterPro" id="IPR005720">
    <property type="entry name" value="Dihydroorotate_DH_cat"/>
</dbReference>
<dbReference type="InterPro" id="IPR012135">
    <property type="entry name" value="Dihydroorotate_DH_1_2"/>
</dbReference>
<evidence type="ECO:0000256" key="5">
    <source>
        <dbReference type="ARBA" id="ARBA00022975"/>
    </source>
</evidence>
<dbReference type="GO" id="GO:0004152">
    <property type="term" value="F:dihydroorotate dehydrogenase activity"/>
    <property type="evidence" value="ECO:0007669"/>
    <property type="project" value="InterPro"/>
</dbReference>
<dbReference type="Gene3D" id="3.20.20.70">
    <property type="entry name" value="Aldolase class I"/>
    <property type="match status" value="1"/>
</dbReference>
<reference evidence="8 9" key="1">
    <citation type="submission" date="2019-09" db="EMBL/GenBank/DDBJ databases">
        <title>Nitrincola iocasae sp. nov., a bacterium isolated from the sediment collected at a cold seep field in South China Sea.</title>
        <authorList>
            <person name="Zhang H."/>
            <person name="Wang H."/>
            <person name="Li C."/>
        </authorList>
    </citation>
    <scope>NUCLEOTIDE SEQUENCE [LARGE SCALE GENOMIC DNA]</scope>
    <source>
        <strain evidence="8 9">KXZD1103</strain>
    </source>
</reference>
<evidence type="ECO:0000256" key="4">
    <source>
        <dbReference type="ARBA" id="ARBA00022643"/>
    </source>
</evidence>
<accession>A0A5J6LBJ8</accession>
<dbReference type="SUPFAM" id="SSF51395">
    <property type="entry name" value="FMN-linked oxidoreductases"/>
    <property type="match status" value="1"/>
</dbReference>
<dbReference type="KEGG" id="nik:F5I99_05325"/>
<keyword evidence="3" id="KW-0285">Flavoprotein</keyword>
<dbReference type="AlphaFoldDB" id="A0A5J6LBJ8"/>
<organism evidence="8 9">
    <name type="scientific">Nitrincola iocasae</name>
    <dbReference type="NCBI Taxonomy" id="2614693"/>
    <lineage>
        <taxon>Bacteria</taxon>
        <taxon>Pseudomonadati</taxon>
        <taxon>Pseudomonadota</taxon>
        <taxon>Gammaproteobacteria</taxon>
        <taxon>Oceanospirillales</taxon>
        <taxon>Oceanospirillaceae</taxon>
        <taxon>Nitrincola</taxon>
    </lineage>
</organism>
<keyword evidence="9" id="KW-1185">Reference proteome</keyword>
<keyword evidence="5" id="KW-0665">Pyrimidine biosynthesis</keyword>
<evidence type="ECO:0000256" key="3">
    <source>
        <dbReference type="ARBA" id="ARBA00022630"/>
    </source>
</evidence>
<sequence>MDLQTNYLGMTLANPLVPSASPLSRDVAMCCRLEDAGASALVMYSLFEEELDSHHARQIQLLESREIGHSEATHFLPLHAEPSHALEQYLQQIQALKQRLSIPVIASLNGTSQDGWINIAKQLTEAGADALELNIYNVAADPLHSASDMEKGYIELISALRDVVTCPIMVKLSPYFSALGHFVRQLEDTGINGVSLFNRFYQPDIDPDTLRVQSSIHLSRSEDALLSMRWLGILFGKTRLTLAATGGIHSADDAVKMLLAGADVTHLCSVLLQQGPTALSQILTGISDWLDESPYESLEQARGVLSHLHSNDPTLYERASYVQLLKMGRYS</sequence>
<dbReference type="UniPathway" id="UPA00070"/>
<dbReference type="Pfam" id="PF01180">
    <property type="entry name" value="DHO_dh"/>
    <property type="match status" value="1"/>
</dbReference>
<dbReference type="RefSeq" id="WP_151053993.1">
    <property type="nucleotide sequence ID" value="NZ_CP044222.1"/>
</dbReference>
<dbReference type="GO" id="GO:0044205">
    <property type="term" value="P:'de novo' UMP biosynthetic process"/>
    <property type="evidence" value="ECO:0007669"/>
    <property type="project" value="UniProtKB-UniPathway"/>
</dbReference>
<dbReference type="EMBL" id="CP044222">
    <property type="protein sequence ID" value="QEW05957.1"/>
    <property type="molecule type" value="Genomic_DNA"/>
</dbReference>
<dbReference type="PANTHER" id="PTHR48109">
    <property type="entry name" value="DIHYDROOROTATE DEHYDROGENASE (QUINONE), MITOCHONDRIAL-RELATED"/>
    <property type="match status" value="1"/>
</dbReference>
<comment type="pathway">
    <text evidence="2">Pyrimidine metabolism; UMP biosynthesis via de novo pathway.</text>
</comment>
<dbReference type="NCBIfam" id="NF005741">
    <property type="entry name" value="PRK07565.1"/>
    <property type="match status" value="1"/>
</dbReference>
<gene>
    <name evidence="8" type="ORF">F5I99_05325</name>
</gene>
<dbReference type="PIRSF" id="PIRSF000164">
    <property type="entry name" value="DHO_oxidase"/>
    <property type="match status" value="1"/>
</dbReference>
<evidence type="ECO:0000256" key="6">
    <source>
        <dbReference type="ARBA" id="ARBA00023002"/>
    </source>
</evidence>
<protein>
    <submittedName>
        <fullName evidence="8">Dihydroorotate dehydrogenase-like protein</fullName>
    </submittedName>
</protein>
<dbReference type="InterPro" id="IPR050074">
    <property type="entry name" value="DHO_dehydrogenase"/>
</dbReference>
<comment type="cofactor">
    <cofactor evidence="1">
        <name>FMN</name>
        <dbReference type="ChEBI" id="CHEBI:58210"/>
    </cofactor>
</comment>
<dbReference type="GO" id="GO:0005737">
    <property type="term" value="C:cytoplasm"/>
    <property type="evidence" value="ECO:0007669"/>
    <property type="project" value="InterPro"/>
</dbReference>
<evidence type="ECO:0000256" key="1">
    <source>
        <dbReference type="ARBA" id="ARBA00001917"/>
    </source>
</evidence>
<feature type="domain" description="Dihydroorotate dehydrogenase catalytic" evidence="7">
    <location>
        <begin position="83"/>
        <end position="289"/>
    </location>
</feature>
<dbReference type="InterPro" id="IPR013785">
    <property type="entry name" value="Aldolase_TIM"/>
</dbReference>
<keyword evidence="4" id="KW-0288">FMN</keyword>
<evidence type="ECO:0000259" key="7">
    <source>
        <dbReference type="Pfam" id="PF01180"/>
    </source>
</evidence>
<keyword evidence="6" id="KW-0560">Oxidoreductase</keyword>
<evidence type="ECO:0000256" key="2">
    <source>
        <dbReference type="ARBA" id="ARBA00004725"/>
    </source>
</evidence>
<evidence type="ECO:0000313" key="9">
    <source>
        <dbReference type="Proteomes" id="UP000325606"/>
    </source>
</evidence>
<proteinExistence type="predicted"/>
<dbReference type="GO" id="GO:0006207">
    <property type="term" value="P:'de novo' pyrimidine nucleobase biosynthetic process"/>
    <property type="evidence" value="ECO:0007669"/>
    <property type="project" value="TreeGrafter"/>
</dbReference>
<dbReference type="Proteomes" id="UP000325606">
    <property type="component" value="Chromosome"/>
</dbReference>